<protein>
    <submittedName>
        <fullName evidence="2">Uncharacterized protein</fullName>
    </submittedName>
</protein>
<keyword evidence="3" id="KW-1185">Reference proteome</keyword>
<feature type="signal peptide" evidence="1">
    <location>
        <begin position="1"/>
        <end position="17"/>
    </location>
</feature>
<proteinExistence type="predicted"/>
<comment type="caution">
    <text evidence="2">The sequence shown here is derived from an EMBL/GenBank/DDBJ whole genome shotgun (WGS) entry which is preliminary data.</text>
</comment>
<organism evidence="2 3">
    <name type="scientific">Castilleja foliolosa</name>
    <dbReference type="NCBI Taxonomy" id="1961234"/>
    <lineage>
        <taxon>Eukaryota</taxon>
        <taxon>Viridiplantae</taxon>
        <taxon>Streptophyta</taxon>
        <taxon>Embryophyta</taxon>
        <taxon>Tracheophyta</taxon>
        <taxon>Spermatophyta</taxon>
        <taxon>Magnoliopsida</taxon>
        <taxon>eudicotyledons</taxon>
        <taxon>Gunneridae</taxon>
        <taxon>Pentapetalae</taxon>
        <taxon>asterids</taxon>
        <taxon>lamiids</taxon>
        <taxon>Lamiales</taxon>
        <taxon>Orobanchaceae</taxon>
        <taxon>Pedicularideae</taxon>
        <taxon>Castillejinae</taxon>
        <taxon>Castilleja</taxon>
    </lineage>
</organism>
<keyword evidence="1" id="KW-0732">Signal</keyword>
<accession>A0ABD3CLC6</accession>
<reference evidence="3" key="1">
    <citation type="journal article" date="2024" name="IScience">
        <title>Strigolactones Initiate the Formation of Haustorium-like Structures in Castilleja.</title>
        <authorList>
            <person name="Buerger M."/>
            <person name="Peterson D."/>
            <person name="Chory J."/>
        </authorList>
    </citation>
    <scope>NUCLEOTIDE SEQUENCE [LARGE SCALE GENOMIC DNA]</scope>
</reference>
<name>A0ABD3CLC6_9LAMI</name>
<evidence type="ECO:0000313" key="3">
    <source>
        <dbReference type="Proteomes" id="UP001632038"/>
    </source>
</evidence>
<evidence type="ECO:0000256" key="1">
    <source>
        <dbReference type="SAM" id="SignalP"/>
    </source>
</evidence>
<evidence type="ECO:0000313" key="2">
    <source>
        <dbReference type="EMBL" id="KAL3630423.1"/>
    </source>
</evidence>
<gene>
    <name evidence="2" type="ORF">CASFOL_023407</name>
</gene>
<dbReference type="AlphaFoldDB" id="A0ABD3CLC6"/>
<feature type="chain" id="PRO_5044835737" evidence="1">
    <location>
        <begin position="18"/>
        <end position="134"/>
    </location>
</feature>
<dbReference type="EMBL" id="JAVIJP010000032">
    <property type="protein sequence ID" value="KAL3630423.1"/>
    <property type="molecule type" value="Genomic_DNA"/>
</dbReference>
<dbReference type="Proteomes" id="UP001632038">
    <property type="component" value="Unassembled WGS sequence"/>
</dbReference>
<sequence>MIWYLHVFVHINGAILATLRKNLSCCFRLLICTATGVFGSRDVWEWMATIVSDGLKEWMAAIVRRLQGGGDSNRRWKPHLNSLTDNFRSSRLKLKKQIVLFNDLLEHQYHVMKYPKVPLAPMQNGVHSMPAASY</sequence>